<gene>
    <name evidence="4" type="ORF">M406DRAFT_109289</name>
</gene>
<feature type="compositionally biased region" description="Gly residues" evidence="3">
    <location>
        <begin position="1228"/>
        <end position="1247"/>
    </location>
</feature>
<feature type="coiled-coil region" evidence="2">
    <location>
        <begin position="1022"/>
        <end position="1147"/>
    </location>
</feature>
<keyword evidence="5" id="KW-1185">Reference proteome</keyword>
<comment type="subunit">
    <text evidence="1">Component of the NuA4 histone acetyltransferase complex.</text>
</comment>
<feature type="region of interest" description="Disordered" evidence="3">
    <location>
        <begin position="135"/>
        <end position="157"/>
    </location>
</feature>
<dbReference type="AlphaFoldDB" id="A0A9P4XSM2"/>
<keyword evidence="2" id="KW-0175">Coiled coil</keyword>
<feature type="region of interest" description="Disordered" evidence="3">
    <location>
        <begin position="377"/>
        <end position="412"/>
    </location>
</feature>
<comment type="caution">
    <text evidence="4">The sequence shown here is derived from an EMBL/GenBank/DDBJ whole genome shotgun (WGS) entry which is preliminary data.</text>
</comment>
<feature type="region of interest" description="Disordered" evidence="3">
    <location>
        <begin position="486"/>
        <end position="523"/>
    </location>
</feature>
<dbReference type="InterPro" id="IPR038609">
    <property type="entry name" value="HDA1_su2/3_sf"/>
</dbReference>
<dbReference type="Proteomes" id="UP000803844">
    <property type="component" value="Unassembled WGS sequence"/>
</dbReference>
<feature type="compositionally biased region" description="Basic residues" evidence="3">
    <location>
        <begin position="36"/>
        <end position="47"/>
    </location>
</feature>
<accession>A0A9P4XSM2</accession>
<dbReference type="OrthoDB" id="3647690at2759"/>
<dbReference type="SUPFAM" id="SSF54160">
    <property type="entry name" value="Chromo domain-like"/>
    <property type="match status" value="1"/>
</dbReference>
<feature type="region of interest" description="Disordered" evidence="3">
    <location>
        <begin position="1"/>
        <end position="64"/>
    </location>
</feature>
<dbReference type="GeneID" id="63832476"/>
<feature type="compositionally biased region" description="Polar residues" evidence="3">
    <location>
        <begin position="334"/>
        <end position="343"/>
    </location>
</feature>
<dbReference type="InterPro" id="IPR016197">
    <property type="entry name" value="Chromo-like_dom_sf"/>
</dbReference>
<feature type="region of interest" description="Disordered" evidence="3">
    <location>
        <begin position="267"/>
        <end position="304"/>
    </location>
</feature>
<evidence type="ECO:0000256" key="1">
    <source>
        <dbReference type="ARBA" id="ARBA00011353"/>
    </source>
</evidence>
<feature type="compositionally biased region" description="Polar residues" evidence="3">
    <location>
        <begin position="138"/>
        <end position="155"/>
    </location>
</feature>
<feature type="compositionally biased region" description="Polar residues" evidence="3">
    <location>
        <begin position="1210"/>
        <end position="1219"/>
    </location>
</feature>
<evidence type="ECO:0000313" key="5">
    <source>
        <dbReference type="Proteomes" id="UP000803844"/>
    </source>
</evidence>
<evidence type="ECO:0000256" key="3">
    <source>
        <dbReference type="SAM" id="MobiDB-lite"/>
    </source>
</evidence>
<dbReference type="Gene3D" id="2.40.50.40">
    <property type="match status" value="1"/>
</dbReference>
<feature type="region of interest" description="Disordered" evidence="3">
    <location>
        <begin position="921"/>
        <end position="953"/>
    </location>
</feature>
<evidence type="ECO:0000313" key="4">
    <source>
        <dbReference type="EMBL" id="KAF3760178.1"/>
    </source>
</evidence>
<proteinExistence type="predicted"/>
<feature type="compositionally biased region" description="Basic and acidic residues" evidence="3">
    <location>
        <begin position="280"/>
        <end position="289"/>
    </location>
</feature>
<dbReference type="EMBL" id="MU032353">
    <property type="protein sequence ID" value="KAF3760178.1"/>
    <property type="molecule type" value="Genomic_DNA"/>
</dbReference>
<reference evidence="4" key="1">
    <citation type="journal article" date="2020" name="Phytopathology">
        <title>Genome sequence of the chestnut blight fungus Cryphonectria parasitica EP155: A fundamental resource for an archetypical invasive plant pathogen.</title>
        <authorList>
            <person name="Crouch J.A."/>
            <person name="Dawe A."/>
            <person name="Aerts A."/>
            <person name="Barry K."/>
            <person name="Churchill A.C.L."/>
            <person name="Grimwood J."/>
            <person name="Hillman B."/>
            <person name="Milgroom M.G."/>
            <person name="Pangilinan J."/>
            <person name="Smith M."/>
            <person name="Salamov A."/>
            <person name="Schmutz J."/>
            <person name="Yadav J."/>
            <person name="Grigoriev I.V."/>
            <person name="Nuss D."/>
        </authorList>
    </citation>
    <scope>NUCLEOTIDE SEQUENCE</scope>
    <source>
        <strain evidence="4">EP155</strain>
    </source>
</reference>
<feature type="compositionally biased region" description="Low complexity" evidence="3">
    <location>
        <begin position="19"/>
        <end position="30"/>
    </location>
</feature>
<dbReference type="RefSeq" id="XP_040771157.1">
    <property type="nucleotide sequence ID" value="XM_040915347.1"/>
</dbReference>
<dbReference type="Gene3D" id="3.40.50.12360">
    <property type="match status" value="1"/>
</dbReference>
<feature type="compositionally biased region" description="Basic and acidic residues" evidence="3">
    <location>
        <begin position="930"/>
        <end position="940"/>
    </location>
</feature>
<feature type="region of interest" description="Disordered" evidence="3">
    <location>
        <begin position="319"/>
        <end position="343"/>
    </location>
</feature>
<evidence type="ECO:0008006" key="6">
    <source>
        <dbReference type="Google" id="ProtNLM"/>
    </source>
</evidence>
<protein>
    <recommendedName>
        <fullName evidence="6">Chromo domain-containing protein</fullName>
    </recommendedName>
</protein>
<feature type="compositionally biased region" description="Polar residues" evidence="3">
    <location>
        <begin position="290"/>
        <end position="304"/>
    </location>
</feature>
<name>A0A9P4XSM2_CRYP1</name>
<evidence type="ECO:0000256" key="2">
    <source>
        <dbReference type="SAM" id="Coils"/>
    </source>
</evidence>
<organism evidence="4 5">
    <name type="scientific">Cryphonectria parasitica (strain ATCC 38755 / EP155)</name>
    <dbReference type="NCBI Taxonomy" id="660469"/>
    <lineage>
        <taxon>Eukaryota</taxon>
        <taxon>Fungi</taxon>
        <taxon>Dikarya</taxon>
        <taxon>Ascomycota</taxon>
        <taxon>Pezizomycotina</taxon>
        <taxon>Sordariomycetes</taxon>
        <taxon>Sordariomycetidae</taxon>
        <taxon>Diaporthales</taxon>
        <taxon>Cryphonectriaceae</taxon>
        <taxon>Cryphonectria-Endothia species complex</taxon>
        <taxon>Cryphonectria</taxon>
    </lineage>
</organism>
<feature type="region of interest" description="Disordered" evidence="3">
    <location>
        <begin position="1194"/>
        <end position="1258"/>
    </location>
</feature>
<sequence>MSSPERRTRTSSSQVTGNAAAATTTTTTTASQSPRRYTRKKNNRKRDRSPPPTPAKKTKKRKLRDDILQDNFYAIKDIIDEKFIGSQRYYKIDWEDHPITGETFEPSWEPEENANEEAVEDWEWEKQRQVLLGVAPSSPRSSQDQATESSPSSHPGTIYIELQSKSDFLKSRPDFDTADVLTISASQLSNFSYLDCENELPPPQFLIISSNPGQGVIGTADSQSVIPGSDLSQQAPTAIRTKVHVSQTTIPDSQEFSTDISQDPIEVSWTGAEPPQSGLESHKVSHKESSGSSVPSRQPDSNQLSFEHDSISFHAEGQLLSQGHPPTPPLQPALDSQASARLPSSRNTFERFLTQPPFEAGEFSLSTNSRIRSQDPIVTTSGSQQLASSAQNTPLEDSHQPAQEISPLSNQQQSHFLTQTEAFFSASEDYEIVPETSQEKSAFRVHQHIVPTDTKSRLAIMDDSQPAESERSALEALRAIQMQFSIPPHMRRSSERPVDAAQSSGEANRTGDEPPTPISPSDIISTVELDSTENPGQASPAFAAAAVNHILEPGGPINDDMPATISPSVLLATTVSDPLLEASSQDSDVLAAADPLAEAKTPDTVMRDEERYGILPSAETAANQYIITLPPPARARAQWPDILKLNRQEMEAFKVTFSQNAPGSPNDRVIARIDTMLHSLGEMSNLPPYHKDLESLTQVEWMRYARDTTSKLSFIYEFLDRLRDVQVEIVILTAGGAVAEKVEAIVSQGGFTYRHAQQQDWSHPSSEDGSACKVVLVDTTQPAQPPRLTENIVIAYDETAETSGVLQPYKTRELNDQTPLIFSLVEFYSLEHINQRLSPRMDPMERRFAQLECIAALAGYAEDETVLEGIPPPHQFASDLARYLVDETGFHPPDLRWDTWEHQHVPDIIFDYYKSARDQVTSDGNRKRRREDAGEEVEKSKRVRMGRPSDEEQLSEELMARFGNSVQLKDGMALVSLEKLEDLVGLVKDLQVGLNRKSEEVKSHIMTIQRFHPKYYDAIGERGKFEAERNQALQEKERVQKELERSESKVAKLAEDRQQLEAQLRELTESENPTLAEIAQREIALKKAQDAAASAERQAASIRKDLDFARDRYQDASDKAAALGQENAELRQQVRDLEARASTNLIEIRRIATERTDASLRHKWLMEREARLDREREIERRNEDMRVYKARFGGRETRGSSVPRSPRIRQVSSRNTSPVGDSNNNIGGPIGSGNGNGGNGNGLGGNLFGPRGSHLREL</sequence>